<dbReference type="SUPFAM" id="SSF52172">
    <property type="entry name" value="CheY-like"/>
    <property type="match status" value="1"/>
</dbReference>
<dbReference type="Proteomes" id="UP000572984">
    <property type="component" value="Unassembled WGS sequence"/>
</dbReference>
<protein>
    <submittedName>
        <fullName evidence="3">Response regulator</fullName>
    </submittedName>
</protein>
<dbReference type="PROSITE" id="PS50110">
    <property type="entry name" value="RESPONSE_REGULATORY"/>
    <property type="match status" value="1"/>
</dbReference>
<feature type="domain" description="Response regulatory" evidence="2">
    <location>
        <begin position="7"/>
        <end position="118"/>
    </location>
</feature>
<evidence type="ECO:0000259" key="2">
    <source>
        <dbReference type="PROSITE" id="PS50110"/>
    </source>
</evidence>
<dbReference type="InterPro" id="IPR001789">
    <property type="entry name" value="Sig_transdc_resp-reg_receiver"/>
</dbReference>
<proteinExistence type="predicted"/>
<keyword evidence="1" id="KW-0597">Phosphoprotein</keyword>
<dbReference type="InterPro" id="IPR011006">
    <property type="entry name" value="CheY-like_superfamily"/>
</dbReference>
<dbReference type="GO" id="GO:0000160">
    <property type="term" value="P:phosphorelay signal transduction system"/>
    <property type="evidence" value="ECO:0007669"/>
    <property type="project" value="InterPro"/>
</dbReference>
<reference evidence="3 4" key="1">
    <citation type="submission" date="2020-07" db="EMBL/GenBank/DDBJ databases">
        <title>Draft genome and description of Microvirga mediterraneensis Marseille-Q2068 sp. nov.</title>
        <authorList>
            <person name="Boxberger M."/>
        </authorList>
    </citation>
    <scope>NUCLEOTIDE SEQUENCE [LARGE SCALE GENOMIC DNA]</scope>
    <source>
        <strain evidence="3 4">Marseille-Q2068</strain>
    </source>
</reference>
<accession>A0A838BVV3</accession>
<name>A0A838BVV3_9HYPH</name>
<dbReference type="Gene3D" id="3.40.50.2300">
    <property type="match status" value="1"/>
</dbReference>
<comment type="caution">
    <text evidence="3">The sequence shown here is derived from an EMBL/GenBank/DDBJ whole genome shotgun (WGS) entry which is preliminary data.</text>
</comment>
<dbReference type="AlphaFoldDB" id="A0A838BVV3"/>
<organism evidence="3 4">
    <name type="scientific">Microvirga mediterraneensis</name>
    <dbReference type="NCBI Taxonomy" id="2754695"/>
    <lineage>
        <taxon>Bacteria</taxon>
        <taxon>Pseudomonadati</taxon>
        <taxon>Pseudomonadota</taxon>
        <taxon>Alphaproteobacteria</taxon>
        <taxon>Hyphomicrobiales</taxon>
        <taxon>Methylobacteriaceae</taxon>
        <taxon>Microvirga</taxon>
    </lineage>
</organism>
<evidence type="ECO:0000256" key="1">
    <source>
        <dbReference type="PROSITE-ProRule" id="PRU00169"/>
    </source>
</evidence>
<sequence>MLLHGACILVCEDEPFIALDLALSIEDAGGQVVGPAASIAEARALLATTAVSGAILDVHLSDGEVTPIAVQLLEGGVPVVVQTGVGLPSDLKARYPALPVHTKPVFPQHLIAKLASQIAPA</sequence>
<evidence type="ECO:0000313" key="3">
    <source>
        <dbReference type="EMBL" id="MBA1159400.1"/>
    </source>
</evidence>
<feature type="modified residue" description="4-aspartylphosphate" evidence="1">
    <location>
        <position position="57"/>
    </location>
</feature>
<evidence type="ECO:0000313" key="4">
    <source>
        <dbReference type="Proteomes" id="UP000572984"/>
    </source>
</evidence>
<dbReference type="SMART" id="SM00448">
    <property type="entry name" value="REC"/>
    <property type="match status" value="1"/>
</dbReference>
<gene>
    <name evidence="3" type="ORF">H0S73_25310</name>
</gene>
<dbReference type="EMBL" id="JACDXJ010000005">
    <property type="protein sequence ID" value="MBA1159400.1"/>
    <property type="molecule type" value="Genomic_DNA"/>
</dbReference>
<keyword evidence="4" id="KW-1185">Reference proteome</keyword>